<feature type="region of interest" description="Disordered" evidence="1">
    <location>
        <begin position="112"/>
        <end position="171"/>
    </location>
</feature>
<dbReference type="Pfam" id="PF13730">
    <property type="entry name" value="HTH_36"/>
    <property type="match status" value="1"/>
</dbReference>
<proteinExistence type="predicted"/>
<dbReference type="Pfam" id="PF09524">
    <property type="entry name" value="Phg_2220_C"/>
    <property type="match status" value="1"/>
</dbReference>
<name>A0ABX9FZ54_9ENTR</name>
<comment type="caution">
    <text evidence="3">The sequence shown here is derived from an EMBL/GenBank/DDBJ whole genome shotgun (WGS) entry which is preliminary data.</text>
</comment>
<reference evidence="3 4" key="1">
    <citation type="submission" date="2018-06" db="EMBL/GenBank/DDBJ databases">
        <title>Genomic Encyclopedia of Type Strains, Phase IV (KMG-IV): sequencing the most valuable type-strain genomes for metagenomic binning, comparative biology and taxonomic classification.</title>
        <authorList>
            <person name="Goeker M."/>
        </authorList>
    </citation>
    <scope>NUCLEOTIDE SEQUENCE [LARGE SCALE GENOMIC DNA]</scope>
    <source>
        <strain evidence="3 4">DSM 27453</strain>
    </source>
</reference>
<dbReference type="SUPFAM" id="SSF46785">
    <property type="entry name" value="Winged helix' DNA-binding domain"/>
    <property type="match status" value="1"/>
</dbReference>
<evidence type="ECO:0000313" key="3">
    <source>
        <dbReference type="EMBL" id="RBP11859.1"/>
    </source>
</evidence>
<dbReference type="Gene3D" id="1.10.10.10">
    <property type="entry name" value="Winged helix-like DNA-binding domain superfamily/Winged helix DNA-binding domain"/>
    <property type="match status" value="1"/>
</dbReference>
<dbReference type="RefSeq" id="WP_113858041.1">
    <property type="nucleotide sequence ID" value="NZ_QNRL01000004.1"/>
</dbReference>
<evidence type="ECO:0000256" key="1">
    <source>
        <dbReference type="SAM" id="MobiDB-lite"/>
    </source>
</evidence>
<sequence length="298" mass="32877">MSSKLHGLVWECDIQPISRKAVLARLADFSSDAGYSWPSVETIRRQIGAKSKNTVTSSIKALVNDGWLEVIPRKSGGRDISNAYQLNVDKIEADANEVREVVKQERLKAKSKFNPSEIDPSNSAPSKVEGSKKATLRGQNLGGEGSTIDPDPSLEPTTDPSDKKPSCPVAAQPDPAVVITDQAKQVLSHLNKTTGSRYQVCKSSLEHIRARLTDGFTPDELVLVVDYSVEKWGEDIKMSEYLRPTTLFLPSKFPGYLQSASKWDSAGRPERKDWGRARQHDPMKFGPVDTKIPEGFRG</sequence>
<evidence type="ECO:0000259" key="2">
    <source>
        <dbReference type="Pfam" id="PF09524"/>
    </source>
</evidence>
<evidence type="ECO:0000313" key="4">
    <source>
        <dbReference type="Proteomes" id="UP000253201"/>
    </source>
</evidence>
<feature type="region of interest" description="Disordered" evidence="1">
    <location>
        <begin position="260"/>
        <end position="298"/>
    </location>
</feature>
<feature type="domain" description="Phage conserved hypothetical protein C-terminal" evidence="2">
    <location>
        <begin position="186"/>
        <end position="258"/>
    </location>
</feature>
<dbReference type="InterPro" id="IPR036390">
    <property type="entry name" value="WH_DNA-bd_sf"/>
</dbReference>
<keyword evidence="4" id="KW-1185">Reference proteome</keyword>
<dbReference type="Proteomes" id="UP000253201">
    <property type="component" value="Unassembled WGS sequence"/>
</dbReference>
<organism evidence="3 4">
    <name type="scientific">Pseudocitrobacter faecalis</name>
    <dbReference type="NCBI Taxonomy" id="1398493"/>
    <lineage>
        <taxon>Bacteria</taxon>
        <taxon>Pseudomonadati</taxon>
        <taxon>Pseudomonadota</taxon>
        <taxon>Gammaproteobacteria</taxon>
        <taxon>Enterobacterales</taxon>
        <taxon>Enterobacteriaceae</taxon>
        <taxon>Pseudocitrobacter</taxon>
    </lineage>
</organism>
<dbReference type="InterPro" id="IPR011741">
    <property type="entry name" value="Phg_2220_C"/>
</dbReference>
<accession>A0ABX9FZ54</accession>
<gene>
    <name evidence="3" type="ORF">DFQ50_104392</name>
</gene>
<protein>
    <submittedName>
        <fullName evidence="3">Phage protein (TIGR02220 family)</fullName>
    </submittedName>
</protein>
<dbReference type="InterPro" id="IPR036388">
    <property type="entry name" value="WH-like_DNA-bd_sf"/>
</dbReference>
<feature type="compositionally biased region" description="Basic and acidic residues" evidence="1">
    <location>
        <begin position="265"/>
        <end position="283"/>
    </location>
</feature>
<dbReference type="EMBL" id="QNRL01000004">
    <property type="protein sequence ID" value="RBP11859.1"/>
    <property type="molecule type" value="Genomic_DNA"/>
</dbReference>